<name>A0A3B0RZP1_9ZZZZ</name>
<proteinExistence type="predicted"/>
<dbReference type="InterPro" id="IPR017937">
    <property type="entry name" value="Thioredoxin_CS"/>
</dbReference>
<evidence type="ECO:0000256" key="2">
    <source>
        <dbReference type="ARBA" id="ARBA00022748"/>
    </source>
</evidence>
<dbReference type="PANTHER" id="PTHR42852">
    <property type="entry name" value="THIOL:DISULFIDE INTERCHANGE PROTEIN DSBE"/>
    <property type="match status" value="1"/>
</dbReference>
<evidence type="ECO:0000259" key="3">
    <source>
        <dbReference type="PROSITE" id="PS51352"/>
    </source>
</evidence>
<dbReference type="SUPFAM" id="SSF52833">
    <property type="entry name" value="Thioredoxin-like"/>
    <property type="match status" value="1"/>
</dbReference>
<dbReference type="Gene3D" id="3.40.30.10">
    <property type="entry name" value="Glutaredoxin"/>
    <property type="match status" value="1"/>
</dbReference>
<gene>
    <name evidence="4" type="ORF">MNBD_ALPHA06-1026</name>
</gene>
<dbReference type="Pfam" id="PF08534">
    <property type="entry name" value="Redoxin"/>
    <property type="match status" value="1"/>
</dbReference>
<dbReference type="GO" id="GO:0017004">
    <property type="term" value="P:cytochrome complex assembly"/>
    <property type="evidence" value="ECO:0007669"/>
    <property type="project" value="UniProtKB-KW"/>
</dbReference>
<dbReference type="PROSITE" id="PS00194">
    <property type="entry name" value="THIOREDOXIN_1"/>
    <property type="match status" value="1"/>
</dbReference>
<reference evidence="4" key="1">
    <citation type="submission" date="2018-06" db="EMBL/GenBank/DDBJ databases">
        <authorList>
            <person name="Zhirakovskaya E."/>
        </authorList>
    </citation>
    <scope>NUCLEOTIDE SEQUENCE</scope>
</reference>
<dbReference type="AlphaFoldDB" id="A0A3B0RZP1"/>
<dbReference type="PROSITE" id="PS51352">
    <property type="entry name" value="THIOREDOXIN_2"/>
    <property type="match status" value="1"/>
</dbReference>
<dbReference type="GO" id="GO:0030313">
    <property type="term" value="C:cell envelope"/>
    <property type="evidence" value="ECO:0007669"/>
    <property type="project" value="UniProtKB-SubCell"/>
</dbReference>
<dbReference type="InterPro" id="IPR013766">
    <property type="entry name" value="Thioredoxin_domain"/>
</dbReference>
<dbReference type="CDD" id="cd02966">
    <property type="entry name" value="TlpA_like_family"/>
    <property type="match status" value="1"/>
</dbReference>
<evidence type="ECO:0000313" key="4">
    <source>
        <dbReference type="EMBL" id="VAV96942.1"/>
    </source>
</evidence>
<feature type="domain" description="Thioredoxin" evidence="3">
    <location>
        <begin position="45"/>
        <end position="204"/>
    </location>
</feature>
<dbReference type="InterPro" id="IPR036249">
    <property type="entry name" value="Thioredoxin-like_sf"/>
</dbReference>
<dbReference type="EMBL" id="UOEE01000235">
    <property type="protein sequence ID" value="VAV96942.1"/>
    <property type="molecule type" value="Genomic_DNA"/>
</dbReference>
<accession>A0A3B0RZP1</accession>
<evidence type="ECO:0000256" key="1">
    <source>
        <dbReference type="ARBA" id="ARBA00004196"/>
    </source>
</evidence>
<sequence>MELDRRLFLGAMAALPFGKTAQAQQLPPSVLALMNHPAAGYFEAPPPGSGVPLNIPITTAHGTGTWMQMFAGKAVLLDLWASWCGPCLVETPGLDALASQYNSRHFSAIALKTADPKTSLHDLSQIFASRQVTALSPMADGSADGWGFFRALKVNTRSSGNTAGLPMAALVGPDGREIARTYGTMTGGKWTNPQIKDFIGQFAEAW</sequence>
<keyword evidence="2" id="KW-0201">Cytochrome c-type biogenesis</keyword>
<protein>
    <recommendedName>
        <fullName evidence="3">Thioredoxin domain-containing protein</fullName>
    </recommendedName>
</protein>
<comment type="subcellular location">
    <subcellularLocation>
        <location evidence="1">Cell envelope</location>
    </subcellularLocation>
</comment>
<dbReference type="GO" id="GO:0016491">
    <property type="term" value="F:oxidoreductase activity"/>
    <property type="evidence" value="ECO:0007669"/>
    <property type="project" value="InterPro"/>
</dbReference>
<dbReference type="PANTHER" id="PTHR42852:SF13">
    <property type="entry name" value="PROTEIN DIPZ"/>
    <property type="match status" value="1"/>
</dbReference>
<organism evidence="4">
    <name type="scientific">hydrothermal vent metagenome</name>
    <dbReference type="NCBI Taxonomy" id="652676"/>
    <lineage>
        <taxon>unclassified sequences</taxon>
        <taxon>metagenomes</taxon>
        <taxon>ecological metagenomes</taxon>
    </lineage>
</organism>
<dbReference type="InterPro" id="IPR013740">
    <property type="entry name" value="Redoxin"/>
</dbReference>
<dbReference type="InterPro" id="IPR050553">
    <property type="entry name" value="Thioredoxin_ResA/DsbE_sf"/>
</dbReference>